<evidence type="ECO:0000313" key="2">
    <source>
        <dbReference type="EMBL" id="EWM19999.1"/>
    </source>
</evidence>
<sequence>MGTWRAISDFPPSIPDTFLPFCALAGISGVSSHPLPPLQLQARHQAPHPRPGKIEREFQHQRPYQSEPTGGTRTG</sequence>
<reference evidence="2 3" key="1">
    <citation type="journal article" date="2014" name="Mol. Plant">
        <title>Chromosome Scale Genome Assembly and Transcriptome Profiling of Nannochloropsis gaditana in Nitrogen Depletion.</title>
        <authorList>
            <person name="Corteggiani Carpinelli E."/>
            <person name="Telatin A."/>
            <person name="Vitulo N."/>
            <person name="Forcato C."/>
            <person name="D'Angelo M."/>
            <person name="Schiavon R."/>
            <person name="Vezzi A."/>
            <person name="Giacometti G.M."/>
            <person name="Morosinotto T."/>
            <person name="Valle G."/>
        </authorList>
    </citation>
    <scope>NUCLEOTIDE SEQUENCE [LARGE SCALE GENOMIC DNA]</scope>
    <source>
        <strain evidence="2 3">B-31</strain>
    </source>
</reference>
<proteinExistence type="predicted"/>
<dbReference type="EMBL" id="AZIL01003513">
    <property type="protein sequence ID" value="EWM19999.1"/>
    <property type="molecule type" value="Genomic_DNA"/>
</dbReference>
<gene>
    <name evidence="2" type="ORF">Naga_102380g1</name>
</gene>
<name>W7TGD9_9STRA</name>
<feature type="region of interest" description="Disordered" evidence="1">
    <location>
        <begin position="33"/>
        <end position="75"/>
    </location>
</feature>
<comment type="caution">
    <text evidence="2">The sequence shown here is derived from an EMBL/GenBank/DDBJ whole genome shotgun (WGS) entry which is preliminary data.</text>
</comment>
<organism evidence="2 3">
    <name type="scientific">Nannochloropsis gaditana</name>
    <dbReference type="NCBI Taxonomy" id="72520"/>
    <lineage>
        <taxon>Eukaryota</taxon>
        <taxon>Sar</taxon>
        <taxon>Stramenopiles</taxon>
        <taxon>Ochrophyta</taxon>
        <taxon>Eustigmatophyceae</taxon>
        <taxon>Eustigmatales</taxon>
        <taxon>Monodopsidaceae</taxon>
        <taxon>Nannochloropsis</taxon>
    </lineage>
</organism>
<feature type="compositionally biased region" description="Polar residues" evidence="1">
    <location>
        <begin position="62"/>
        <end position="75"/>
    </location>
</feature>
<accession>W7TGD9</accession>
<keyword evidence="3" id="KW-1185">Reference proteome</keyword>
<evidence type="ECO:0000256" key="1">
    <source>
        <dbReference type="SAM" id="MobiDB-lite"/>
    </source>
</evidence>
<dbReference type="AlphaFoldDB" id="W7TGD9"/>
<protein>
    <submittedName>
        <fullName evidence="2">Uncharacterized protein</fullName>
    </submittedName>
</protein>
<dbReference type="Proteomes" id="UP000019335">
    <property type="component" value="Unassembled WGS sequence"/>
</dbReference>
<evidence type="ECO:0000313" key="3">
    <source>
        <dbReference type="Proteomes" id="UP000019335"/>
    </source>
</evidence>